<dbReference type="OrthoDB" id="534912at2759"/>
<dbReference type="Proteomes" id="UP000590412">
    <property type="component" value="Unassembled WGS sequence"/>
</dbReference>
<evidence type="ECO:0000256" key="6">
    <source>
        <dbReference type="ARBA" id="ARBA00023136"/>
    </source>
</evidence>
<dbReference type="SUPFAM" id="SSF111352">
    <property type="entry name" value="Ammonium transporter"/>
    <property type="match status" value="1"/>
</dbReference>
<gene>
    <name evidence="10" type="ORF">FOB60_000801</name>
</gene>
<dbReference type="InterPro" id="IPR001905">
    <property type="entry name" value="Ammonium_transpt"/>
</dbReference>
<feature type="domain" description="Ammonium transporter AmtB-like" evidence="9">
    <location>
        <begin position="19"/>
        <end position="267"/>
    </location>
</feature>
<keyword evidence="3" id="KW-0813">Transport</keyword>
<evidence type="ECO:0000256" key="2">
    <source>
        <dbReference type="ARBA" id="ARBA00005887"/>
    </source>
</evidence>
<comment type="caution">
    <text evidence="10">The sequence shown here is derived from an EMBL/GenBank/DDBJ whole genome shotgun (WGS) entry which is preliminary data.</text>
</comment>
<evidence type="ECO:0000259" key="9">
    <source>
        <dbReference type="Pfam" id="PF00909"/>
    </source>
</evidence>
<evidence type="ECO:0000256" key="1">
    <source>
        <dbReference type="ARBA" id="ARBA00004141"/>
    </source>
</evidence>
<feature type="domain" description="Ammonium transporter AmtB-like" evidence="9">
    <location>
        <begin position="301"/>
        <end position="440"/>
    </location>
</feature>
<reference evidence="10" key="1">
    <citation type="submission" date="2020-03" db="EMBL/GenBank/DDBJ databases">
        <title>FDA dAtabase for Regulatory Grade micrObial Sequences (FDA-ARGOS): Supporting development and validation of Infectious Disease Dx tests.</title>
        <authorList>
            <person name="Campos J."/>
            <person name="Goldberg B."/>
            <person name="Tallon L."/>
            <person name="Sadzewicz L."/>
            <person name="Vavikolanu K."/>
            <person name="Mehta A."/>
            <person name="Aluvathingal J."/>
            <person name="Nadendla S."/>
            <person name="Nandy P."/>
            <person name="Geyer C."/>
            <person name="Yan Y."/>
            <person name="Sichtig H."/>
        </authorList>
    </citation>
    <scope>NUCLEOTIDE SEQUENCE [LARGE SCALE GENOMIC DNA]</scope>
    <source>
        <strain evidence="10">FDAARGOS_652</strain>
    </source>
</reference>
<evidence type="ECO:0000256" key="8">
    <source>
        <dbReference type="SAM" id="Phobius"/>
    </source>
</evidence>
<feature type="transmembrane region" description="Helical" evidence="8">
    <location>
        <begin position="334"/>
        <end position="352"/>
    </location>
</feature>
<feature type="transmembrane region" description="Helical" evidence="8">
    <location>
        <begin position="210"/>
        <end position="232"/>
    </location>
</feature>
<dbReference type="PANTHER" id="PTHR43029:SF10">
    <property type="entry name" value="AMMONIUM TRANSPORTER MEP2"/>
    <property type="match status" value="1"/>
</dbReference>
<feature type="transmembrane region" description="Helical" evidence="8">
    <location>
        <begin position="305"/>
        <end position="328"/>
    </location>
</feature>
<dbReference type="EMBL" id="JABWAB010000001">
    <property type="protein sequence ID" value="KAF6059219.1"/>
    <property type="molecule type" value="Genomic_DNA"/>
</dbReference>
<dbReference type="GO" id="GO:0008519">
    <property type="term" value="F:ammonium channel activity"/>
    <property type="evidence" value="ECO:0007669"/>
    <property type="project" value="InterPro"/>
</dbReference>
<keyword evidence="5 8" id="KW-1133">Transmembrane helix</keyword>
<dbReference type="InterPro" id="IPR029020">
    <property type="entry name" value="Ammonium/urea_transptr"/>
</dbReference>
<feature type="transmembrane region" description="Helical" evidence="8">
    <location>
        <begin position="114"/>
        <end position="133"/>
    </location>
</feature>
<keyword evidence="4 8" id="KW-0812">Transmembrane</keyword>
<evidence type="ECO:0000313" key="11">
    <source>
        <dbReference type="Proteomes" id="UP000590412"/>
    </source>
</evidence>
<evidence type="ECO:0000256" key="3">
    <source>
        <dbReference type="ARBA" id="ARBA00022448"/>
    </source>
</evidence>
<feature type="transmembrane region" description="Helical" evidence="8">
    <location>
        <begin position="182"/>
        <end position="198"/>
    </location>
</feature>
<protein>
    <submittedName>
        <fullName evidence="10">Ammonium Transporter family protein</fullName>
    </submittedName>
</protein>
<keyword evidence="7" id="KW-0924">Ammonia transport</keyword>
<dbReference type="InterPro" id="IPR024041">
    <property type="entry name" value="NH4_transpt_AmtB-like_dom"/>
</dbReference>
<evidence type="ECO:0000256" key="5">
    <source>
        <dbReference type="ARBA" id="ARBA00022989"/>
    </source>
</evidence>
<comment type="similarity">
    <text evidence="2">Belongs to the ammonia transporter channel (TC 1.A.11.2) family.</text>
</comment>
<proteinExistence type="inferred from homology"/>
<comment type="subcellular location">
    <subcellularLocation>
        <location evidence="1">Membrane</location>
        <topology evidence="1">Multi-pass membrane protein</topology>
    </subcellularLocation>
</comment>
<feature type="transmembrane region" description="Helical" evidence="8">
    <location>
        <begin position="140"/>
        <end position="162"/>
    </location>
</feature>
<evidence type="ECO:0000313" key="10">
    <source>
        <dbReference type="EMBL" id="KAF6059219.1"/>
    </source>
</evidence>
<accession>A0A8X7TD90</accession>
<feature type="transmembrane region" description="Helical" evidence="8">
    <location>
        <begin position="48"/>
        <end position="68"/>
    </location>
</feature>
<feature type="transmembrane region" description="Helical" evidence="8">
    <location>
        <begin position="364"/>
        <end position="385"/>
    </location>
</feature>
<dbReference type="Gene3D" id="1.10.3430.10">
    <property type="entry name" value="Ammonium transporter AmtB like domains"/>
    <property type="match status" value="1"/>
</dbReference>
<sequence>MASVGAESVNLDVSINSLYLLLCTGLLPLVIIGIALFYSGLTQRRSAFTMLSVPVLISPIIILDWYIWGYSLCYATASNKYIGSLKYAVLRQLKHSAKETYTNTRGSVLVMNHFLFNLLFKIICGAFTFPGCIAERGRVLPMLVFVFIWSVIIYNPVTYWFWNSNGWLYKMDVLDFAGGNCIHIVCGFTCLAYSYILGPRNPKALYNYRHANTGYIVVGTLLLSCGWVGFVAGCEYKFSYNSVAIMVTTILGASSAAIVWTAIDYIFSREAITDDGVVDLPSDRASVNSTGSKTHHSNPITKRKLSMVSVTSGIVSGLVVVTPGGGYISSNNDLWKPITFGIVGAALSNLSTRLKYYFNIDDALDVFAIHGVAGIVGSLLTGIFADKLYDSKGGWVSGHWKQFGIQLLGLVVTGAYVFIMSVVFLYIIDFIPGCHLRIDKNFNRRERERKLAKDHSGELESQNSAPVGEKLANELEQEYWEQVELLGSDNYEFSSEFMMDFIEFIKVIRPEDYSDTANEEILLSNSESVGVLNSGNEYYQAEAECRSRKH</sequence>
<dbReference type="Pfam" id="PF00909">
    <property type="entry name" value="Ammonium_transp"/>
    <property type="match status" value="2"/>
</dbReference>
<dbReference type="AlphaFoldDB" id="A0A8X7TD90"/>
<keyword evidence="6 8" id="KW-0472">Membrane</keyword>
<organism evidence="10 11">
    <name type="scientific">Candida parapsilosis</name>
    <name type="common">Yeast</name>
    <dbReference type="NCBI Taxonomy" id="5480"/>
    <lineage>
        <taxon>Eukaryota</taxon>
        <taxon>Fungi</taxon>
        <taxon>Dikarya</taxon>
        <taxon>Ascomycota</taxon>
        <taxon>Saccharomycotina</taxon>
        <taxon>Pichiomycetes</taxon>
        <taxon>Debaryomycetaceae</taxon>
        <taxon>Candida/Lodderomyces clade</taxon>
        <taxon>Candida</taxon>
    </lineage>
</organism>
<feature type="transmembrane region" description="Helical" evidence="8">
    <location>
        <begin position="405"/>
        <end position="428"/>
    </location>
</feature>
<name>A0A8X7TD90_CANPA</name>
<evidence type="ECO:0000256" key="4">
    <source>
        <dbReference type="ARBA" id="ARBA00022692"/>
    </source>
</evidence>
<feature type="transmembrane region" description="Helical" evidence="8">
    <location>
        <begin position="238"/>
        <end position="263"/>
    </location>
</feature>
<dbReference type="PANTHER" id="PTHR43029">
    <property type="entry name" value="AMMONIUM TRANSPORTER MEP2"/>
    <property type="match status" value="1"/>
</dbReference>
<evidence type="ECO:0000256" key="7">
    <source>
        <dbReference type="ARBA" id="ARBA00023177"/>
    </source>
</evidence>
<feature type="transmembrane region" description="Helical" evidence="8">
    <location>
        <begin position="18"/>
        <end position="41"/>
    </location>
</feature>
<dbReference type="GO" id="GO:0005886">
    <property type="term" value="C:plasma membrane"/>
    <property type="evidence" value="ECO:0007669"/>
    <property type="project" value="TreeGrafter"/>
</dbReference>